<evidence type="ECO:0000256" key="4">
    <source>
        <dbReference type="ARBA" id="ARBA00022729"/>
    </source>
</evidence>
<comment type="caution">
    <text evidence="7">The sequence shown here is derived from an EMBL/GenBank/DDBJ whole genome shotgun (WGS) entry which is preliminary data.</text>
</comment>
<evidence type="ECO:0000256" key="3">
    <source>
        <dbReference type="ARBA" id="ARBA00022525"/>
    </source>
</evidence>
<name>A0A811KM13_9BILA</name>
<evidence type="ECO:0000256" key="1">
    <source>
        <dbReference type="ARBA" id="ARBA00004613"/>
    </source>
</evidence>
<dbReference type="EMBL" id="CAJFDH010000003">
    <property type="protein sequence ID" value="CAD5217243.1"/>
    <property type="molecule type" value="Genomic_DNA"/>
</dbReference>
<keyword evidence="4 6" id="KW-0732">Signal</keyword>
<protein>
    <recommendedName>
        <fullName evidence="9">Saposin A-type domain-containing protein</fullName>
    </recommendedName>
</protein>
<feature type="signal peptide" evidence="6">
    <location>
        <begin position="1"/>
        <end position="19"/>
    </location>
</feature>
<organism evidence="7 8">
    <name type="scientific">Bursaphelenchus okinawaensis</name>
    <dbReference type="NCBI Taxonomy" id="465554"/>
    <lineage>
        <taxon>Eukaryota</taxon>
        <taxon>Metazoa</taxon>
        <taxon>Ecdysozoa</taxon>
        <taxon>Nematoda</taxon>
        <taxon>Chromadorea</taxon>
        <taxon>Rhabditida</taxon>
        <taxon>Tylenchina</taxon>
        <taxon>Tylenchomorpha</taxon>
        <taxon>Aphelenchoidea</taxon>
        <taxon>Aphelenchoididae</taxon>
        <taxon>Bursaphelenchus</taxon>
    </lineage>
</organism>
<evidence type="ECO:0000256" key="2">
    <source>
        <dbReference type="ARBA" id="ARBA00005679"/>
    </source>
</evidence>
<feature type="chain" id="PRO_5036221090" description="Saposin A-type domain-containing protein" evidence="6">
    <location>
        <begin position="20"/>
        <end position="245"/>
    </location>
</feature>
<evidence type="ECO:0000313" key="7">
    <source>
        <dbReference type="EMBL" id="CAD5217243.1"/>
    </source>
</evidence>
<dbReference type="EMBL" id="CAJFCW020000003">
    <property type="protein sequence ID" value="CAG9107392.1"/>
    <property type="molecule type" value="Genomic_DNA"/>
</dbReference>
<dbReference type="OrthoDB" id="958254at2759"/>
<dbReference type="Pfam" id="PF03227">
    <property type="entry name" value="GILT"/>
    <property type="match status" value="1"/>
</dbReference>
<sequence>MSYIILLPILSILCLKSLAHDLPVDCANIPPSFYCKNEDLTKHCDVDNLCKNIEKNAFGKKIQMTLLYETLCPDSQRFFPKLVEFMEEYGKFVELEMVPVGNANYAPNGTLLCQHGPDECLGNKYHACALKVVKEPMQYLNCTMLYWLYKIPLMDGLQICETYISQHELMDIRKCVYDGTADRIQAANFNKTKSGWPERHQGVPWMFFNSVSMRAAQFHMRDLSGAICDWYQGNEAAPKRCDKLS</sequence>
<dbReference type="GO" id="GO:0016671">
    <property type="term" value="F:oxidoreductase activity, acting on a sulfur group of donors, disulfide as acceptor"/>
    <property type="evidence" value="ECO:0007669"/>
    <property type="project" value="InterPro"/>
</dbReference>
<dbReference type="GO" id="GO:0005576">
    <property type="term" value="C:extracellular region"/>
    <property type="evidence" value="ECO:0007669"/>
    <property type="project" value="UniProtKB-SubCell"/>
</dbReference>
<accession>A0A811KM13</accession>
<evidence type="ECO:0008006" key="9">
    <source>
        <dbReference type="Google" id="ProtNLM"/>
    </source>
</evidence>
<proteinExistence type="inferred from homology"/>
<keyword evidence="5" id="KW-0325">Glycoprotein</keyword>
<gene>
    <name evidence="7" type="ORF">BOKJ2_LOCUS6990</name>
</gene>
<dbReference type="PANTHER" id="PTHR13234">
    <property type="entry name" value="GAMMA-INTERFERON INDUCIBLE LYSOSOMAL THIOL REDUCTASE GILT"/>
    <property type="match status" value="1"/>
</dbReference>
<dbReference type="PANTHER" id="PTHR13234:SF8">
    <property type="entry name" value="GAMMA-INTERFERON-INDUCIBLE LYSOSOMAL THIOL REDUCTASE"/>
    <property type="match status" value="1"/>
</dbReference>
<evidence type="ECO:0000256" key="5">
    <source>
        <dbReference type="ARBA" id="ARBA00023180"/>
    </source>
</evidence>
<evidence type="ECO:0000313" key="8">
    <source>
        <dbReference type="Proteomes" id="UP000614601"/>
    </source>
</evidence>
<reference evidence="7" key="1">
    <citation type="submission" date="2020-09" db="EMBL/GenBank/DDBJ databases">
        <authorList>
            <person name="Kikuchi T."/>
        </authorList>
    </citation>
    <scope>NUCLEOTIDE SEQUENCE</scope>
    <source>
        <strain evidence="7">SH1</strain>
    </source>
</reference>
<dbReference type="InterPro" id="IPR004911">
    <property type="entry name" value="Interferon-induced_GILT"/>
</dbReference>
<dbReference type="Proteomes" id="UP000783686">
    <property type="component" value="Unassembled WGS sequence"/>
</dbReference>
<evidence type="ECO:0000256" key="6">
    <source>
        <dbReference type="SAM" id="SignalP"/>
    </source>
</evidence>
<dbReference type="Proteomes" id="UP000614601">
    <property type="component" value="Unassembled WGS sequence"/>
</dbReference>
<keyword evidence="8" id="KW-1185">Reference proteome</keyword>
<comment type="similarity">
    <text evidence="2">Belongs to the GILT family.</text>
</comment>
<comment type="subcellular location">
    <subcellularLocation>
        <location evidence="1">Secreted</location>
    </subcellularLocation>
</comment>
<keyword evidence="3" id="KW-0964">Secreted</keyword>
<dbReference type="AlphaFoldDB" id="A0A811KM13"/>